<evidence type="ECO:0000313" key="3">
    <source>
        <dbReference type="Proteomes" id="UP001500027"/>
    </source>
</evidence>
<dbReference type="Proteomes" id="UP001500027">
    <property type="component" value="Unassembled WGS sequence"/>
</dbReference>
<dbReference type="InterPro" id="IPR052794">
    <property type="entry name" value="Mito_Ser_Protease_LACTB"/>
</dbReference>
<keyword evidence="3" id="KW-1185">Reference proteome</keyword>
<accession>A0ABP8EEV4</accession>
<comment type="caution">
    <text evidence="2">The sequence shown here is derived from an EMBL/GenBank/DDBJ whole genome shotgun (WGS) entry which is preliminary data.</text>
</comment>
<dbReference type="Pfam" id="PF00144">
    <property type="entry name" value="Beta-lactamase"/>
    <property type="match status" value="1"/>
</dbReference>
<feature type="domain" description="Beta-lactamase-related" evidence="1">
    <location>
        <begin position="40"/>
        <end position="341"/>
    </location>
</feature>
<sequence>MEKLRFLLFSLSFLVIFSCKSRVATTEAKPISASDYTLAFLKKNDIPGMSIAVSKKGDLIWSQAFGFSDLKTHTRVSKHTQFRIASISKPITAVAIGLLMDENKINLDSSLYHYLPNYPKKKYDFTLRQIGGHTAGIRHYKNNEFLLNKPLTITEGLNIFNKDPLLFKPQSKSEYSTYGFNLLSEVIQTIADTNFVAFVEATIFNPLEMNASSLDYADSIIPNRTQFYVKNNDKVVLGPEVNNEFKVAGGGFISTSEDLLKFGNEIIKPKIISNESLQELLKSQVLDSGEMIYYGLGFGIGKTKNSTPKYSHSGGGVGASTLLLIYPKEKVVISILTNLSQVPIFDLGDQLESIFVN</sequence>
<dbReference type="SUPFAM" id="SSF56601">
    <property type="entry name" value="beta-lactamase/transpeptidase-like"/>
    <property type="match status" value="1"/>
</dbReference>
<evidence type="ECO:0000313" key="2">
    <source>
        <dbReference type="EMBL" id="GAA4270678.1"/>
    </source>
</evidence>
<gene>
    <name evidence="2" type="ORF">GCM10022257_27790</name>
</gene>
<keyword evidence="2" id="KW-0378">Hydrolase</keyword>
<dbReference type="Gene3D" id="3.40.710.10">
    <property type="entry name" value="DD-peptidase/beta-lactamase superfamily"/>
    <property type="match status" value="1"/>
</dbReference>
<organism evidence="2 3">
    <name type="scientific">Hyunsoonleella aestuarii</name>
    <dbReference type="NCBI Taxonomy" id="912802"/>
    <lineage>
        <taxon>Bacteria</taxon>
        <taxon>Pseudomonadati</taxon>
        <taxon>Bacteroidota</taxon>
        <taxon>Flavobacteriia</taxon>
        <taxon>Flavobacteriales</taxon>
        <taxon>Flavobacteriaceae</taxon>
    </lineage>
</organism>
<reference evidence="3" key="1">
    <citation type="journal article" date="2019" name="Int. J. Syst. Evol. Microbiol.">
        <title>The Global Catalogue of Microorganisms (GCM) 10K type strain sequencing project: providing services to taxonomists for standard genome sequencing and annotation.</title>
        <authorList>
            <consortium name="The Broad Institute Genomics Platform"/>
            <consortium name="The Broad Institute Genome Sequencing Center for Infectious Disease"/>
            <person name="Wu L."/>
            <person name="Ma J."/>
        </authorList>
    </citation>
    <scope>NUCLEOTIDE SEQUENCE [LARGE SCALE GENOMIC DNA]</scope>
    <source>
        <strain evidence="3">JCM 17452</strain>
    </source>
</reference>
<dbReference type="GO" id="GO:0016787">
    <property type="term" value="F:hydrolase activity"/>
    <property type="evidence" value="ECO:0007669"/>
    <property type="project" value="UniProtKB-KW"/>
</dbReference>
<dbReference type="InterPro" id="IPR001466">
    <property type="entry name" value="Beta-lactam-related"/>
</dbReference>
<dbReference type="InterPro" id="IPR012338">
    <property type="entry name" value="Beta-lactam/transpept-like"/>
</dbReference>
<dbReference type="EMBL" id="BAABAV010000004">
    <property type="protein sequence ID" value="GAA4270678.1"/>
    <property type="molecule type" value="Genomic_DNA"/>
</dbReference>
<name>A0ABP8EEV4_9FLAO</name>
<protein>
    <submittedName>
        <fullName evidence="2">Serine hydrolase domain-containing protein</fullName>
    </submittedName>
</protein>
<dbReference type="RefSeq" id="WP_139003059.1">
    <property type="nucleotide sequence ID" value="NZ_BAABAV010000004.1"/>
</dbReference>
<dbReference type="PANTHER" id="PTHR46520:SF1">
    <property type="entry name" value="SERINE BETA-LACTAMASE-LIKE PROTEIN LACTB, MITOCHONDRIAL"/>
    <property type="match status" value="1"/>
</dbReference>
<proteinExistence type="predicted"/>
<evidence type="ECO:0000259" key="1">
    <source>
        <dbReference type="Pfam" id="PF00144"/>
    </source>
</evidence>
<dbReference type="PANTHER" id="PTHR46520">
    <property type="entry name" value="SERINE BETA-LACTAMASE-LIKE PROTEIN LACTB, MITOCHONDRIAL"/>
    <property type="match status" value="1"/>
</dbReference>
<dbReference type="PROSITE" id="PS51257">
    <property type="entry name" value="PROKAR_LIPOPROTEIN"/>
    <property type="match status" value="1"/>
</dbReference>